<keyword evidence="4" id="KW-1185">Reference proteome</keyword>
<dbReference type="InterPro" id="IPR033060">
    <property type="entry name" value="INTS7"/>
</dbReference>
<comment type="caution">
    <text evidence="3">The sequence shown here is derived from an EMBL/GenBank/DDBJ whole genome shotgun (WGS) entry which is preliminary data.</text>
</comment>
<dbReference type="GO" id="GO:0032039">
    <property type="term" value="C:integrator complex"/>
    <property type="evidence" value="ECO:0007669"/>
    <property type="project" value="InterPro"/>
</dbReference>
<accession>A0A445DZZ7</accession>
<dbReference type="Pfam" id="PF24436">
    <property type="entry name" value="INTS7_N"/>
    <property type="match status" value="1"/>
</dbReference>
<reference evidence="3 4" key="1">
    <citation type="submission" date="2019-01" db="EMBL/GenBank/DDBJ databases">
        <title>Sequencing of cultivated peanut Arachis hypogaea provides insights into genome evolution and oil improvement.</title>
        <authorList>
            <person name="Chen X."/>
        </authorList>
    </citation>
    <scope>NUCLEOTIDE SEQUENCE [LARGE SCALE GENOMIC DNA]</scope>
    <source>
        <strain evidence="4">cv. Fuhuasheng</strain>
        <tissue evidence="3">Leaves</tissue>
    </source>
</reference>
<dbReference type="Proteomes" id="UP000289738">
    <property type="component" value="Chromosome A03"/>
</dbReference>
<feature type="domain" description="Integrator complex subunit 7 N-terminal" evidence="2">
    <location>
        <begin position="145"/>
        <end position="398"/>
    </location>
</feature>
<dbReference type="SUPFAM" id="SSF48371">
    <property type="entry name" value="ARM repeat"/>
    <property type="match status" value="1"/>
</dbReference>
<organism evidence="3 4">
    <name type="scientific">Arachis hypogaea</name>
    <name type="common">Peanut</name>
    <dbReference type="NCBI Taxonomy" id="3818"/>
    <lineage>
        <taxon>Eukaryota</taxon>
        <taxon>Viridiplantae</taxon>
        <taxon>Streptophyta</taxon>
        <taxon>Embryophyta</taxon>
        <taxon>Tracheophyta</taxon>
        <taxon>Spermatophyta</taxon>
        <taxon>Magnoliopsida</taxon>
        <taxon>eudicotyledons</taxon>
        <taxon>Gunneridae</taxon>
        <taxon>Pentapetalae</taxon>
        <taxon>rosids</taxon>
        <taxon>fabids</taxon>
        <taxon>Fabales</taxon>
        <taxon>Fabaceae</taxon>
        <taxon>Papilionoideae</taxon>
        <taxon>50 kb inversion clade</taxon>
        <taxon>dalbergioids sensu lato</taxon>
        <taxon>Dalbergieae</taxon>
        <taxon>Pterocarpus clade</taxon>
        <taxon>Arachis</taxon>
    </lineage>
</organism>
<dbReference type="PANTHER" id="PTHR13322:SF2">
    <property type="entry name" value="INTEGRATOR COMPLEX SUBUNIT 7"/>
    <property type="match status" value="1"/>
</dbReference>
<name>A0A445DZZ7_ARAHY</name>
<dbReference type="InterPro" id="IPR016024">
    <property type="entry name" value="ARM-type_fold"/>
</dbReference>
<comment type="similarity">
    <text evidence="1">Belongs to the Integrator subunit 7 family.</text>
</comment>
<dbReference type="Gene3D" id="1.25.10.10">
    <property type="entry name" value="Leucine-rich Repeat Variant"/>
    <property type="match status" value="1"/>
</dbReference>
<evidence type="ECO:0000313" key="4">
    <source>
        <dbReference type="Proteomes" id="UP000289738"/>
    </source>
</evidence>
<dbReference type="InterPro" id="IPR011989">
    <property type="entry name" value="ARM-like"/>
</dbReference>
<evidence type="ECO:0000313" key="3">
    <source>
        <dbReference type="EMBL" id="RYR68795.1"/>
    </source>
</evidence>
<proteinExistence type="inferred from homology"/>
<gene>
    <name evidence="3" type="ORF">Ahy_A03g015259</name>
</gene>
<dbReference type="OrthoDB" id="1921953at2759"/>
<sequence>MVGSDLDTNKVDGCVTTDVQHSYLRHMIDSIMSETSSSFAATFIQGSLQEGGERRNTDLEMSLAHEPMVSGTRESAVQNSCAASAMEWSIQLEKGLRSSKPGAPAQAILQLGRHLEQWSRELESDKSGIAPNVISGVVPGEARLFANAILLRLAGAFKGGDKEIKVSVVKAFSNERRHRNGQKHRECKGLLSKERVANHLELLNQVRYVFQNGDSESKELALILLGCWAEFAHDNAQIRYLILSSLVSSDPHVAKAACFAAGCFSEISDDFALITLHMVYNMMSLSTVSLPVKLAAAQVVPKLRSTFENIYKAYQAGVRFLSSILDEDVLVAVLSSLTELSSLYSPIAEIQVNFLISFLKRERTSRVQEAILRCLQFLFQKGLCQYPAEYLSSITQQYNHNFTFN</sequence>
<dbReference type="GO" id="GO:0034472">
    <property type="term" value="P:snRNA 3'-end processing"/>
    <property type="evidence" value="ECO:0007669"/>
    <property type="project" value="TreeGrafter"/>
</dbReference>
<protein>
    <recommendedName>
        <fullName evidence="2">Integrator complex subunit 7 N-terminal domain-containing protein</fullName>
    </recommendedName>
</protein>
<dbReference type="EMBL" id="SDMP01000003">
    <property type="protein sequence ID" value="RYR68795.1"/>
    <property type="molecule type" value="Genomic_DNA"/>
</dbReference>
<dbReference type="InterPro" id="IPR056516">
    <property type="entry name" value="INTS7_N"/>
</dbReference>
<dbReference type="STRING" id="3818.A0A445DZZ7"/>
<evidence type="ECO:0000259" key="2">
    <source>
        <dbReference type="Pfam" id="PF24436"/>
    </source>
</evidence>
<evidence type="ECO:0000256" key="1">
    <source>
        <dbReference type="ARBA" id="ARBA00008565"/>
    </source>
</evidence>
<dbReference type="PANTHER" id="PTHR13322">
    <property type="entry name" value="C1ORF73 PROTEIN"/>
    <property type="match status" value="1"/>
</dbReference>
<dbReference type="AlphaFoldDB" id="A0A445DZZ7"/>